<keyword evidence="6 7" id="KW-0472">Membrane</keyword>
<comment type="caution">
    <text evidence="8">The sequence shown here is derived from an EMBL/GenBank/DDBJ whole genome shotgun (WGS) entry which is preliminary data.</text>
</comment>
<keyword evidence="4 7" id="KW-0812">Transmembrane</keyword>
<keyword evidence="2 7" id="KW-1003">Cell membrane</keyword>
<dbReference type="EC" id="2.5.1.145" evidence="7"/>
<evidence type="ECO:0000313" key="8">
    <source>
        <dbReference type="EMBL" id="PIW66950.1"/>
    </source>
</evidence>
<protein>
    <recommendedName>
        <fullName evidence="7">Phosphatidylglycerol--prolipoprotein diacylglyceryl transferase</fullName>
        <ecNumber evidence="7">2.5.1.145</ecNumber>
    </recommendedName>
</protein>
<dbReference type="GO" id="GO:0042158">
    <property type="term" value="P:lipoprotein biosynthetic process"/>
    <property type="evidence" value="ECO:0007669"/>
    <property type="project" value="UniProtKB-UniRule"/>
</dbReference>
<name>A0A2J0LLM3_9BACT</name>
<evidence type="ECO:0000256" key="6">
    <source>
        <dbReference type="ARBA" id="ARBA00023136"/>
    </source>
</evidence>
<evidence type="ECO:0000256" key="5">
    <source>
        <dbReference type="ARBA" id="ARBA00022989"/>
    </source>
</evidence>
<evidence type="ECO:0000256" key="1">
    <source>
        <dbReference type="ARBA" id="ARBA00007150"/>
    </source>
</evidence>
<accession>A0A2J0LLM3</accession>
<dbReference type="UniPathway" id="UPA00664"/>
<dbReference type="NCBIfam" id="TIGR00544">
    <property type="entry name" value="lgt"/>
    <property type="match status" value="1"/>
</dbReference>
<feature type="transmembrane region" description="Helical" evidence="7">
    <location>
        <begin position="44"/>
        <end position="67"/>
    </location>
</feature>
<dbReference type="Proteomes" id="UP000231267">
    <property type="component" value="Unassembled WGS sequence"/>
</dbReference>
<feature type="transmembrane region" description="Helical" evidence="7">
    <location>
        <begin position="87"/>
        <end position="104"/>
    </location>
</feature>
<feature type="transmembrane region" description="Helical" evidence="7">
    <location>
        <begin position="13"/>
        <end position="32"/>
    </location>
</feature>
<evidence type="ECO:0000313" key="9">
    <source>
        <dbReference type="Proteomes" id="UP000231267"/>
    </source>
</evidence>
<feature type="transmembrane region" description="Helical" evidence="7">
    <location>
        <begin position="188"/>
        <end position="205"/>
    </location>
</feature>
<keyword evidence="3 7" id="KW-0808">Transferase</keyword>
<evidence type="ECO:0000256" key="3">
    <source>
        <dbReference type="ARBA" id="ARBA00022679"/>
    </source>
</evidence>
<comment type="function">
    <text evidence="7">Catalyzes the transfer of the diacylglyceryl group from phosphatidylglycerol to the sulfhydryl group of the N-terminal cysteine of a prolipoprotein, the first step in the formation of mature lipoproteins.</text>
</comment>
<keyword evidence="5 7" id="KW-1133">Transmembrane helix</keyword>
<comment type="similarity">
    <text evidence="1 7">Belongs to the Lgt family.</text>
</comment>
<comment type="pathway">
    <text evidence="7">Protein modification; lipoprotein biosynthesis (diacylglyceryl transfer).</text>
</comment>
<comment type="catalytic activity">
    <reaction evidence="7">
        <text>L-cysteinyl-[prolipoprotein] + a 1,2-diacyl-sn-glycero-3-phospho-(1'-sn-glycerol) = an S-1,2-diacyl-sn-glyceryl-L-cysteinyl-[prolipoprotein] + sn-glycerol 1-phosphate + H(+)</text>
        <dbReference type="Rhea" id="RHEA:56712"/>
        <dbReference type="Rhea" id="RHEA-COMP:14679"/>
        <dbReference type="Rhea" id="RHEA-COMP:14680"/>
        <dbReference type="ChEBI" id="CHEBI:15378"/>
        <dbReference type="ChEBI" id="CHEBI:29950"/>
        <dbReference type="ChEBI" id="CHEBI:57685"/>
        <dbReference type="ChEBI" id="CHEBI:64716"/>
        <dbReference type="ChEBI" id="CHEBI:140658"/>
        <dbReference type="EC" id="2.5.1.145"/>
    </reaction>
</comment>
<reference evidence="8 9" key="1">
    <citation type="submission" date="2017-09" db="EMBL/GenBank/DDBJ databases">
        <title>Depth-based differentiation of microbial function through sediment-hosted aquifers and enrichment of novel symbionts in the deep terrestrial subsurface.</title>
        <authorList>
            <person name="Probst A.J."/>
            <person name="Ladd B."/>
            <person name="Jarett J.K."/>
            <person name="Geller-Mcgrath D.E."/>
            <person name="Sieber C.M."/>
            <person name="Emerson J.B."/>
            <person name="Anantharaman K."/>
            <person name="Thomas B.C."/>
            <person name="Malmstrom R."/>
            <person name="Stieglmeier M."/>
            <person name="Klingl A."/>
            <person name="Woyke T."/>
            <person name="Ryan C.M."/>
            <person name="Banfield J.F."/>
        </authorList>
    </citation>
    <scope>NUCLEOTIDE SEQUENCE [LARGE SCALE GENOMIC DNA]</scope>
    <source>
        <strain evidence="8">CG12_big_fil_rev_8_21_14_0_65_43_15</strain>
    </source>
</reference>
<dbReference type="EMBL" id="PFGP01000015">
    <property type="protein sequence ID" value="PIW66950.1"/>
    <property type="molecule type" value="Genomic_DNA"/>
</dbReference>
<dbReference type="Pfam" id="PF01790">
    <property type="entry name" value="LGT"/>
    <property type="match status" value="1"/>
</dbReference>
<dbReference type="AlphaFoldDB" id="A0A2J0LLM3"/>
<dbReference type="PANTHER" id="PTHR30589:SF0">
    <property type="entry name" value="PHOSPHATIDYLGLYCEROL--PROLIPOPROTEIN DIACYLGLYCERYL TRANSFERASE"/>
    <property type="match status" value="1"/>
</dbReference>
<feature type="transmembrane region" description="Helical" evidence="7">
    <location>
        <begin position="217"/>
        <end position="239"/>
    </location>
</feature>
<dbReference type="GO" id="GO:0005886">
    <property type="term" value="C:plasma membrane"/>
    <property type="evidence" value="ECO:0007669"/>
    <property type="project" value="UniProtKB-SubCell"/>
</dbReference>
<dbReference type="HAMAP" id="MF_01147">
    <property type="entry name" value="Lgt"/>
    <property type="match status" value="1"/>
</dbReference>
<keyword evidence="8" id="KW-0449">Lipoprotein</keyword>
<comment type="subcellular location">
    <subcellularLocation>
        <location evidence="7">Cell membrane</location>
        <topology evidence="7">Multi-pass membrane protein</topology>
    </subcellularLocation>
</comment>
<organism evidence="8 9">
    <name type="scientific">Candidatus Taenaricola geysiri</name>
    <dbReference type="NCBI Taxonomy" id="1974752"/>
    <lineage>
        <taxon>Bacteria</taxon>
        <taxon>Pseudomonadati</taxon>
        <taxon>Candidatus Omnitrophota</taxon>
        <taxon>Candidatus Taenaricola</taxon>
    </lineage>
</organism>
<gene>
    <name evidence="7 8" type="primary">lgt</name>
    <name evidence="8" type="ORF">COW11_00600</name>
</gene>
<dbReference type="PANTHER" id="PTHR30589">
    <property type="entry name" value="PROLIPOPROTEIN DIACYLGLYCERYL TRANSFERASE"/>
    <property type="match status" value="1"/>
</dbReference>
<sequence length="250" mass="27591">MHPILFKIGPLTVYSYGAMIAAAFFICTWLAGHAAKIKGLAADFIINSSLLILFSGIFGARILYVFLSPGYYLKNPIEIIMLQHGGLAFYGGAAAAVLAEWLYIKKKNMPVYRIGDLLAPYVALGQAIGRIGCFLNGCCFGKPTDNFFGVVFPGASCAVHPTQIYSSLALLFLYIALRFLQSKNLKEGTVLISYFIFYAVIRFMLEFLRGDNMISVMGLTFSQFVGIVVFIACIILFIFRARKTNGKNPH</sequence>
<dbReference type="GO" id="GO:0008961">
    <property type="term" value="F:phosphatidylglycerol-prolipoprotein diacylglyceryl transferase activity"/>
    <property type="evidence" value="ECO:0007669"/>
    <property type="project" value="UniProtKB-UniRule"/>
</dbReference>
<evidence type="ECO:0000256" key="4">
    <source>
        <dbReference type="ARBA" id="ARBA00022692"/>
    </source>
</evidence>
<evidence type="ECO:0000256" key="7">
    <source>
        <dbReference type="HAMAP-Rule" id="MF_01147"/>
    </source>
</evidence>
<evidence type="ECO:0000256" key="2">
    <source>
        <dbReference type="ARBA" id="ARBA00022475"/>
    </source>
</evidence>
<dbReference type="InterPro" id="IPR001640">
    <property type="entry name" value="Lgt"/>
</dbReference>
<feature type="binding site" evidence="7">
    <location>
        <position position="130"/>
    </location>
    <ligand>
        <name>a 1,2-diacyl-sn-glycero-3-phospho-(1'-sn-glycerol)</name>
        <dbReference type="ChEBI" id="CHEBI:64716"/>
    </ligand>
</feature>
<proteinExistence type="inferred from homology"/>